<dbReference type="InterPro" id="IPR006652">
    <property type="entry name" value="Kelch_1"/>
</dbReference>
<name>A0A7K1TA77_9BACT</name>
<dbReference type="InterPro" id="IPR015915">
    <property type="entry name" value="Kelch-typ_b-propeller"/>
</dbReference>
<keyword evidence="6" id="KW-1185">Reference proteome</keyword>
<proteinExistence type="predicted"/>
<dbReference type="InterPro" id="IPR026444">
    <property type="entry name" value="Secre_tail"/>
</dbReference>
<comment type="caution">
    <text evidence="5">The sequence shown here is derived from an EMBL/GenBank/DDBJ whole genome shotgun (WGS) entry which is preliminary data.</text>
</comment>
<evidence type="ECO:0000259" key="4">
    <source>
        <dbReference type="Pfam" id="PF18962"/>
    </source>
</evidence>
<keyword evidence="2" id="KW-0677">Repeat</keyword>
<dbReference type="NCBIfam" id="TIGR04183">
    <property type="entry name" value="Por_Secre_tail"/>
    <property type="match status" value="1"/>
</dbReference>
<dbReference type="EMBL" id="WQKZ01000001">
    <property type="protein sequence ID" value="MVN75212.1"/>
    <property type="molecule type" value="Genomic_DNA"/>
</dbReference>
<protein>
    <submittedName>
        <fullName evidence="5">T9SS type A sorting domain-containing protein</fullName>
    </submittedName>
</protein>
<dbReference type="PANTHER" id="PTHR45632">
    <property type="entry name" value="LD33804P"/>
    <property type="match status" value="1"/>
</dbReference>
<sequence length="255" mass="26894">MACSTPTAGSWPAAPTPTSSGFSTPRPAPGRPWPPPEAKTTYGAAVNGKLYAIGGYNGVVNSARVDAYDLATNQWQALGTLPTTVSNQAVVAQGEWLWLVGDFTNQGYLAAYNTRTGQLRSFTSNLPPRRNAAAAIYNNNLYVWGGNTAASNASTLADMWVANVSTVLAVDPGSASPQVHIYPNPSSKGLVTLALPAEAQQVRVLDGLGRLLKLAPLPAGLTRYALDLREQPAGLYVVQVQTKSGRVATCRLVQQ</sequence>
<evidence type="ECO:0000256" key="2">
    <source>
        <dbReference type="ARBA" id="ARBA00022737"/>
    </source>
</evidence>
<organism evidence="5 6">
    <name type="scientific">Hymenobacter ginkgonis</name>
    <dbReference type="NCBI Taxonomy" id="2682976"/>
    <lineage>
        <taxon>Bacteria</taxon>
        <taxon>Pseudomonadati</taxon>
        <taxon>Bacteroidota</taxon>
        <taxon>Cytophagia</taxon>
        <taxon>Cytophagales</taxon>
        <taxon>Hymenobacteraceae</taxon>
        <taxon>Hymenobacter</taxon>
    </lineage>
</organism>
<feature type="region of interest" description="Disordered" evidence="3">
    <location>
        <begin position="1"/>
        <end position="39"/>
    </location>
</feature>
<dbReference type="Pfam" id="PF01344">
    <property type="entry name" value="Kelch_1"/>
    <property type="match status" value="1"/>
</dbReference>
<dbReference type="Proteomes" id="UP000441336">
    <property type="component" value="Unassembled WGS sequence"/>
</dbReference>
<feature type="domain" description="Secretion system C-terminal sorting" evidence="4">
    <location>
        <begin position="181"/>
        <end position="247"/>
    </location>
</feature>
<dbReference type="SUPFAM" id="SSF117281">
    <property type="entry name" value="Kelch motif"/>
    <property type="match status" value="1"/>
</dbReference>
<dbReference type="PANTHER" id="PTHR45632:SF3">
    <property type="entry name" value="KELCH-LIKE PROTEIN 32"/>
    <property type="match status" value="1"/>
</dbReference>
<evidence type="ECO:0000256" key="3">
    <source>
        <dbReference type="SAM" id="MobiDB-lite"/>
    </source>
</evidence>
<evidence type="ECO:0000313" key="5">
    <source>
        <dbReference type="EMBL" id="MVN75212.1"/>
    </source>
</evidence>
<gene>
    <name evidence="5" type="ORF">GO988_02630</name>
</gene>
<dbReference type="AlphaFoldDB" id="A0A7K1TA77"/>
<evidence type="ECO:0000313" key="6">
    <source>
        <dbReference type="Proteomes" id="UP000441336"/>
    </source>
</evidence>
<evidence type="ECO:0000256" key="1">
    <source>
        <dbReference type="ARBA" id="ARBA00022441"/>
    </source>
</evidence>
<keyword evidence="1" id="KW-0880">Kelch repeat</keyword>
<feature type="compositionally biased region" description="Pro residues" evidence="3">
    <location>
        <begin position="26"/>
        <end position="37"/>
    </location>
</feature>
<dbReference type="SMART" id="SM00612">
    <property type="entry name" value="Kelch"/>
    <property type="match status" value="1"/>
</dbReference>
<dbReference type="Gene3D" id="2.120.10.80">
    <property type="entry name" value="Kelch-type beta propeller"/>
    <property type="match status" value="1"/>
</dbReference>
<dbReference type="Pfam" id="PF18962">
    <property type="entry name" value="Por_Secre_tail"/>
    <property type="match status" value="1"/>
</dbReference>
<accession>A0A7K1TA77</accession>
<reference evidence="5 6" key="1">
    <citation type="submission" date="2019-12" db="EMBL/GenBank/DDBJ databases">
        <title>Hymenobacter sp. HMF4947 Genome sequencing and assembly.</title>
        <authorList>
            <person name="Kang H."/>
            <person name="Cha I."/>
            <person name="Kim H."/>
            <person name="Joh K."/>
        </authorList>
    </citation>
    <scope>NUCLEOTIDE SEQUENCE [LARGE SCALE GENOMIC DNA]</scope>
    <source>
        <strain evidence="5 6">HMF4947</strain>
    </source>
</reference>